<dbReference type="EMBL" id="WVHK01000006">
    <property type="protein sequence ID" value="MXV18609.1"/>
    <property type="molecule type" value="Genomic_DNA"/>
</dbReference>
<sequence length="127" mass="13287">MKKEQWLSKPDGNIIETLTDPRVLATAAGAAVGAVIEKQLWTGMRDTFGIASLQGGQLKFFAPDADGKAGAEAPQLGTNRQLARLGLVVGSVAGIEYVPNGNAQYAFLGIAAVAVAHILQDLFPAIR</sequence>
<proteinExistence type="predicted"/>
<evidence type="ECO:0000313" key="2">
    <source>
        <dbReference type="Proteomes" id="UP000430519"/>
    </source>
</evidence>
<reference evidence="1 2" key="1">
    <citation type="submission" date="2019-11" db="EMBL/GenBank/DDBJ databases">
        <title>Genome sequence of Deinococcus xianganensis Y35, AI-2 producing algicidal bacterium, isolated from lake water.</title>
        <authorList>
            <person name="Li Y."/>
        </authorList>
    </citation>
    <scope>NUCLEOTIDE SEQUENCE [LARGE SCALE GENOMIC DNA]</scope>
    <source>
        <strain evidence="1 2">Y35</strain>
    </source>
</reference>
<accession>A0A6I4Y8D8</accession>
<keyword evidence="2" id="KW-1185">Reference proteome</keyword>
<comment type="caution">
    <text evidence="1">The sequence shown here is derived from an EMBL/GenBank/DDBJ whole genome shotgun (WGS) entry which is preliminary data.</text>
</comment>
<dbReference type="AlphaFoldDB" id="A0A6I4Y8D8"/>
<evidence type="ECO:0000313" key="1">
    <source>
        <dbReference type="EMBL" id="MXV18609.1"/>
    </source>
</evidence>
<name>A0A6I4Y8D8_9DEIO</name>
<dbReference type="Proteomes" id="UP000430519">
    <property type="component" value="Unassembled WGS sequence"/>
</dbReference>
<protein>
    <submittedName>
        <fullName evidence="1">Uncharacterized protein</fullName>
    </submittedName>
</protein>
<organism evidence="1 2">
    <name type="scientific">Deinococcus xianganensis</name>
    <dbReference type="NCBI Taxonomy" id="1507289"/>
    <lineage>
        <taxon>Bacteria</taxon>
        <taxon>Thermotogati</taxon>
        <taxon>Deinococcota</taxon>
        <taxon>Deinococci</taxon>
        <taxon>Deinococcales</taxon>
        <taxon>Deinococcaceae</taxon>
        <taxon>Deinococcus</taxon>
    </lineage>
</organism>
<dbReference type="RefSeq" id="WP_062158499.1">
    <property type="nucleotide sequence ID" value="NZ_WVHK01000006.1"/>
</dbReference>
<gene>
    <name evidence="1" type="ORF">GLX28_03025</name>
</gene>